<gene>
    <name evidence="6" type="ORF">A3SI_12898</name>
</gene>
<feature type="chain" id="PRO_5003699856" evidence="3">
    <location>
        <begin position="26"/>
        <end position="522"/>
    </location>
</feature>
<keyword evidence="3" id="KW-0732">Signal</keyword>
<comment type="subcellular location">
    <subcellularLocation>
        <location evidence="1">Membrane</location>
    </subcellularLocation>
</comment>
<accession>I5C149</accession>
<dbReference type="Pfam" id="PF19412">
    <property type="entry name" value="DUF5982"/>
    <property type="match status" value="1"/>
</dbReference>
<reference evidence="6 7" key="1">
    <citation type="submission" date="2012-05" db="EMBL/GenBank/DDBJ databases">
        <title>Genome sequence of Nitritalea halalkaliphila LW7.</title>
        <authorList>
            <person name="Jangir P.K."/>
            <person name="Singh A."/>
            <person name="Shivaji S."/>
            <person name="Sharma R."/>
        </authorList>
    </citation>
    <scope>NUCLEOTIDE SEQUENCE [LARGE SCALE GENOMIC DNA]</scope>
    <source>
        <strain evidence="6 7">LW7</strain>
    </source>
</reference>
<dbReference type="STRING" id="1189621.A3SI_12898"/>
<dbReference type="Gene3D" id="2.40.160.50">
    <property type="entry name" value="membrane protein fhac: a member of the omp85/tpsb transporter family"/>
    <property type="match status" value="1"/>
</dbReference>
<evidence type="ECO:0000313" key="7">
    <source>
        <dbReference type="Proteomes" id="UP000005551"/>
    </source>
</evidence>
<dbReference type="Pfam" id="PF01103">
    <property type="entry name" value="Omp85"/>
    <property type="match status" value="1"/>
</dbReference>
<evidence type="ECO:0000313" key="6">
    <source>
        <dbReference type="EMBL" id="EIM75551.1"/>
    </source>
</evidence>
<evidence type="ECO:0000259" key="5">
    <source>
        <dbReference type="Pfam" id="PF19412"/>
    </source>
</evidence>
<feature type="domain" description="Bacterial surface antigen (D15)" evidence="4">
    <location>
        <begin position="309"/>
        <end position="522"/>
    </location>
</feature>
<organism evidence="6 7">
    <name type="scientific">Nitritalea halalkaliphila LW7</name>
    <dbReference type="NCBI Taxonomy" id="1189621"/>
    <lineage>
        <taxon>Bacteria</taxon>
        <taxon>Pseudomonadati</taxon>
        <taxon>Bacteroidota</taxon>
        <taxon>Cytophagia</taxon>
        <taxon>Cytophagales</taxon>
        <taxon>Cyclobacteriaceae</taxon>
        <taxon>Nitritalea</taxon>
    </lineage>
</organism>
<dbReference type="AlphaFoldDB" id="I5C149"/>
<evidence type="ECO:0000256" key="1">
    <source>
        <dbReference type="ARBA" id="ARBA00004370"/>
    </source>
</evidence>
<dbReference type="GO" id="GO:0019867">
    <property type="term" value="C:outer membrane"/>
    <property type="evidence" value="ECO:0007669"/>
    <property type="project" value="InterPro"/>
</dbReference>
<keyword evidence="2" id="KW-0472">Membrane</keyword>
<evidence type="ECO:0000256" key="2">
    <source>
        <dbReference type="ARBA" id="ARBA00023136"/>
    </source>
</evidence>
<proteinExistence type="predicted"/>
<dbReference type="InterPro" id="IPR000184">
    <property type="entry name" value="Bac_surfAg_D15"/>
</dbReference>
<feature type="domain" description="DUF5982" evidence="5">
    <location>
        <begin position="57"/>
        <end position="119"/>
    </location>
</feature>
<evidence type="ECO:0000259" key="4">
    <source>
        <dbReference type="Pfam" id="PF01103"/>
    </source>
</evidence>
<keyword evidence="7" id="KW-1185">Reference proteome</keyword>
<name>I5C149_9BACT</name>
<dbReference type="NCBIfam" id="NF047779">
    <property type="entry name" value="Omp85_fam"/>
    <property type="match status" value="1"/>
</dbReference>
<sequence length="522" mass="59415">MIIAMKKMLLAFALLNWLAFTGAQAQEDPISQSPSKLKNLREQNAYRLQILDTLTTPLHIDPIKRLSEDDILTKKEGFFVTGFPDIEVDPIRGLGIGGTAFFFQNRDSSDPFFYYTPYRYRLSTDFRFFTNGRLQGGLNLDVPYMFGTKWRMRVDALYEFDPNFQYFGIGEQSLRSLEQFDQARTGQPAQSFRNIDAYLENLAQAQTRNGGFITNTHYNEIEIEEMLFNVLPERVWYGGKLRFMFGYEALFTRTNDWTGRIAEEAFFDGREVEAINAQTLINKDAIARTGDGSTEGSTWDRFNISGVNAIGNNDWFFTSMIAAALIWDTRDLEPDPSKGTFLEYSHEYSAKWLGSDFAFNKFMIQGQYFNTVAKWRGGKSRLTLAGMAAFGYVWGSNINWLEMFDLSSQAEAGGINVLGGDRSLRAFRESRFVAPAIGLINLEARFRLYDFRALNQHFALGLTPFYDMGRGWDELSRVGLEGWRGAPGIGGRIAWNQSTVIRLDFASGAEGSQFFFGFGHIF</sequence>
<dbReference type="Proteomes" id="UP000005551">
    <property type="component" value="Unassembled WGS sequence"/>
</dbReference>
<feature type="signal peptide" evidence="3">
    <location>
        <begin position="1"/>
        <end position="25"/>
    </location>
</feature>
<comment type="caution">
    <text evidence="6">The sequence shown here is derived from an EMBL/GenBank/DDBJ whole genome shotgun (WGS) entry which is preliminary data.</text>
</comment>
<protein>
    <submittedName>
        <fullName evidence="6">OMA87-like protein</fullName>
    </submittedName>
</protein>
<dbReference type="EMBL" id="AJYA01000029">
    <property type="protein sequence ID" value="EIM75551.1"/>
    <property type="molecule type" value="Genomic_DNA"/>
</dbReference>
<dbReference type="InterPro" id="IPR046024">
    <property type="entry name" value="DUF5982"/>
</dbReference>
<evidence type="ECO:0000256" key="3">
    <source>
        <dbReference type="SAM" id="SignalP"/>
    </source>
</evidence>